<feature type="coiled-coil region" evidence="4">
    <location>
        <begin position="323"/>
        <end position="350"/>
    </location>
</feature>
<feature type="compositionally biased region" description="Low complexity" evidence="5">
    <location>
        <begin position="1"/>
        <end position="23"/>
    </location>
</feature>
<evidence type="ECO:0000256" key="3">
    <source>
        <dbReference type="ARBA" id="ARBA00023163"/>
    </source>
</evidence>
<keyword evidence="2" id="KW-0731">Sigma factor</keyword>
<evidence type="ECO:0000256" key="5">
    <source>
        <dbReference type="SAM" id="MobiDB-lite"/>
    </source>
</evidence>
<evidence type="ECO:0000256" key="4">
    <source>
        <dbReference type="SAM" id="Coils"/>
    </source>
</evidence>
<dbReference type="Pfam" id="PF04542">
    <property type="entry name" value="Sigma70_r2"/>
    <property type="match status" value="1"/>
</dbReference>
<dbReference type="EMBL" id="CP041242">
    <property type="protein sequence ID" value="QDH69257.1"/>
    <property type="molecule type" value="Genomic_DNA"/>
</dbReference>
<keyword evidence="4" id="KW-0175">Coiled coil</keyword>
<dbReference type="AlphaFoldDB" id="A0A514BPD8"/>
<dbReference type="InterPro" id="IPR007627">
    <property type="entry name" value="RNA_pol_sigma70_r2"/>
</dbReference>
<feature type="compositionally biased region" description="Basic residues" evidence="5">
    <location>
        <begin position="51"/>
        <end position="61"/>
    </location>
</feature>
<proteinExistence type="predicted"/>
<dbReference type="GO" id="GO:0006352">
    <property type="term" value="P:DNA-templated transcription initiation"/>
    <property type="evidence" value="ECO:0007669"/>
    <property type="project" value="InterPro"/>
</dbReference>
<dbReference type="InterPro" id="IPR036388">
    <property type="entry name" value="WH-like_DNA-bd_sf"/>
</dbReference>
<feature type="region of interest" description="Disordered" evidence="5">
    <location>
        <begin position="1"/>
        <end position="75"/>
    </location>
</feature>
<protein>
    <submittedName>
        <fullName evidence="7">Sigma-70 family RNA polymerase sigma factor</fullName>
    </submittedName>
</protein>
<dbReference type="PANTHER" id="PTHR43133">
    <property type="entry name" value="RNA POLYMERASE ECF-TYPE SIGMA FACTO"/>
    <property type="match status" value="1"/>
</dbReference>
<dbReference type="GO" id="GO:0016987">
    <property type="term" value="F:sigma factor activity"/>
    <property type="evidence" value="ECO:0007669"/>
    <property type="project" value="UniProtKB-KW"/>
</dbReference>
<accession>A0A514BPD8</accession>
<dbReference type="InterPro" id="IPR013325">
    <property type="entry name" value="RNA_pol_sigma_r2"/>
</dbReference>
<evidence type="ECO:0000259" key="6">
    <source>
        <dbReference type="Pfam" id="PF04542"/>
    </source>
</evidence>
<evidence type="ECO:0000256" key="1">
    <source>
        <dbReference type="ARBA" id="ARBA00023015"/>
    </source>
</evidence>
<name>A0A514BPD8_9GAMM</name>
<dbReference type="OrthoDB" id="128557at2"/>
<sequence length="362" mass="40264">MSAWFSAPAPRTPSTASSTTARRSSWKKPSAPRPSIDCWPVTRSNSPPARLRPRRSRRLKSGPRNGNREVRRTGAHARVPVRRWRAAAVCQEFTCQSRCGGLQPPLSPVGHQDRGCMLAIPEAGVSRFATTHWSIIVHGHDQPGQSQEALVAICETYRRPVLSYLRSRGHDTSDAEDLTQEFFTRLIEQRWDRRADPGRGRFRSFLLTALNRFLSNEHAARAAACRGGDLRQVELDDNLGDPYPGRSPEQAFNHAWALTVLRNAGHALERECRGPDKAALYEAINGFLVEKPTAADYQIVARRLGMKPNTVAVHVHRMRQRLRELVQAELVQTVTDAESLEAELEALREIVGIPGGSNVAAG</sequence>
<keyword evidence="8" id="KW-1185">Reference proteome</keyword>
<feature type="domain" description="RNA polymerase sigma-70 region 2" evidence="6">
    <location>
        <begin position="155"/>
        <end position="216"/>
    </location>
</feature>
<dbReference type="Gene3D" id="1.10.10.10">
    <property type="entry name" value="Winged helix-like DNA-binding domain superfamily/Winged helix DNA-binding domain"/>
    <property type="match status" value="1"/>
</dbReference>
<dbReference type="Proteomes" id="UP000317199">
    <property type="component" value="Chromosome"/>
</dbReference>
<evidence type="ECO:0000313" key="7">
    <source>
        <dbReference type="EMBL" id="QDH69257.1"/>
    </source>
</evidence>
<evidence type="ECO:0000313" key="8">
    <source>
        <dbReference type="Proteomes" id="UP000317199"/>
    </source>
</evidence>
<gene>
    <name evidence="7" type="ORF">FKV23_03445</name>
</gene>
<dbReference type="PANTHER" id="PTHR43133:SF51">
    <property type="entry name" value="RNA POLYMERASE SIGMA FACTOR"/>
    <property type="match status" value="1"/>
</dbReference>
<keyword evidence="1" id="KW-0805">Transcription regulation</keyword>
<dbReference type="KEGG" id="lyj:FKV23_03445"/>
<organism evidence="7 8">
    <name type="scientific">Marilutibacter alkalisoli</name>
    <dbReference type="NCBI Taxonomy" id="2591633"/>
    <lineage>
        <taxon>Bacteria</taxon>
        <taxon>Pseudomonadati</taxon>
        <taxon>Pseudomonadota</taxon>
        <taxon>Gammaproteobacteria</taxon>
        <taxon>Lysobacterales</taxon>
        <taxon>Lysobacteraceae</taxon>
        <taxon>Marilutibacter</taxon>
    </lineage>
</organism>
<dbReference type="SUPFAM" id="SSF88946">
    <property type="entry name" value="Sigma2 domain of RNA polymerase sigma factors"/>
    <property type="match status" value="1"/>
</dbReference>
<dbReference type="InterPro" id="IPR039425">
    <property type="entry name" value="RNA_pol_sigma-70-like"/>
</dbReference>
<keyword evidence="3" id="KW-0804">Transcription</keyword>
<reference evidence="7 8" key="1">
    <citation type="submission" date="2019-06" db="EMBL/GenBank/DDBJ databases">
        <title>Lysobacter alkalisoli sp. nov. isolated from saline-alkali soil.</title>
        <authorList>
            <person name="Sun J.-Q."/>
            <person name="Xu L."/>
        </authorList>
    </citation>
    <scope>NUCLEOTIDE SEQUENCE [LARGE SCALE GENOMIC DNA]</scope>
    <source>
        <strain evidence="7 8">SJ-36</strain>
    </source>
</reference>
<evidence type="ECO:0000256" key="2">
    <source>
        <dbReference type="ARBA" id="ARBA00023082"/>
    </source>
</evidence>
<dbReference type="Gene3D" id="1.10.1740.10">
    <property type="match status" value="1"/>
</dbReference>